<sequence>MLQTGHPILQGSPLVLQALDTEGGANGGGQQIVISPSNGVGNGGAAQPQVITTADGQTLIYQPVQVQDGSVPVSASQGTPIIQLSNGGGSNVSGAPQGSVIMMMPGSSAGSAVAAPPPAAATATELLEEEPLYVNAKQYHRILKRRQARAKLEAEGKIPKERKKYLHESRHQHALKRVRGEGGKFNSNANEPESKKHIIVSGGKGHHEYTTTEIDQKPDLESLANPNNNFGQSTLSGISHHNVLSI</sequence>
<evidence type="ECO:0000256" key="7">
    <source>
        <dbReference type="RuleBase" id="RU367155"/>
    </source>
</evidence>
<evidence type="ECO:0000313" key="8">
    <source>
        <dbReference type="EMBL" id="CAF2972203.1"/>
    </source>
</evidence>
<proteinExistence type="inferred from homology"/>
<protein>
    <recommendedName>
        <fullName evidence="7">Nuclear transcription factor Y subunit</fullName>
    </recommendedName>
</protein>
<evidence type="ECO:0000256" key="3">
    <source>
        <dbReference type="ARBA" id="ARBA00023125"/>
    </source>
</evidence>
<dbReference type="GO" id="GO:0003677">
    <property type="term" value="F:DNA binding"/>
    <property type="evidence" value="ECO:0007669"/>
    <property type="project" value="UniProtKB-KW"/>
</dbReference>
<dbReference type="Proteomes" id="UP000675881">
    <property type="component" value="Chromosome 6"/>
</dbReference>
<comment type="subcellular location">
    <subcellularLocation>
        <location evidence="1 7">Nucleus</location>
    </subcellularLocation>
</comment>
<organism evidence="8 9">
    <name type="scientific">Lepeophtheirus salmonis</name>
    <name type="common">Salmon louse</name>
    <name type="synonym">Caligus salmonis</name>
    <dbReference type="NCBI Taxonomy" id="72036"/>
    <lineage>
        <taxon>Eukaryota</taxon>
        <taxon>Metazoa</taxon>
        <taxon>Ecdysozoa</taxon>
        <taxon>Arthropoda</taxon>
        <taxon>Crustacea</taxon>
        <taxon>Multicrustacea</taxon>
        <taxon>Hexanauplia</taxon>
        <taxon>Copepoda</taxon>
        <taxon>Siphonostomatoida</taxon>
        <taxon>Caligidae</taxon>
        <taxon>Lepeophtheirus</taxon>
    </lineage>
</organism>
<dbReference type="EMBL" id="HG994585">
    <property type="protein sequence ID" value="CAF2972203.1"/>
    <property type="molecule type" value="Genomic_DNA"/>
</dbReference>
<keyword evidence="4" id="KW-0010">Activator</keyword>
<dbReference type="SMART" id="SM00521">
    <property type="entry name" value="CBF"/>
    <property type="match status" value="1"/>
</dbReference>
<comment type="subunit">
    <text evidence="7">Heterotrimer.</text>
</comment>
<keyword evidence="6 7" id="KW-0539">Nucleus</keyword>
<comment type="similarity">
    <text evidence="7">Belongs to the NFYA/HAP2 subunit family.</text>
</comment>
<gene>
    <name evidence="8" type="ORF">LSAA_11060</name>
</gene>
<dbReference type="PRINTS" id="PR00616">
    <property type="entry name" value="CCAATSUBUNTB"/>
</dbReference>
<dbReference type="PROSITE" id="PS51152">
    <property type="entry name" value="NFYA_HAP2_2"/>
    <property type="match status" value="1"/>
</dbReference>
<dbReference type="Gene3D" id="6.10.250.2430">
    <property type="match status" value="1"/>
</dbReference>
<keyword evidence="2 7" id="KW-0805">Transcription regulation</keyword>
<dbReference type="GO" id="GO:0016602">
    <property type="term" value="C:CCAAT-binding factor complex"/>
    <property type="evidence" value="ECO:0007669"/>
    <property type="project" value="InterPro"/>
</dbReference>
<keyword evidence="3 7" id="KW-0238">DNA-binding</keyword>
<dbReference type="OrthoDB" id="1097733at2759"/>
<keyword evidence="9" id="KW-1185">Reference proteome</keyword>
<dbReference type="GO" id="GO:0003700">
    <property type="term" value="F:DNA-binding transcription factor activity"/>
    <property type="evidence" value="ECO:0007669"/>
    <property type="project" value="UniProtKB-UniRule"/>
</dbReference>
<evidence type="ECO:0000256" key="1">
    <source>
        <dbReference type="ARBA" id="ARBA00004123"/>
    </source>
</evidence>
<accession>A0A7R8CZ17</accession>
<comment type="function">
    <text evidence="7">Component of the sequence-specific heterotrimeric transcription factor (NF-Y) which specifically recognizes a 5'-CCAAT-3' box motif found in the promoters of its target genes.</text>
</comment>
<evidence type="ECO:0000313" key="9">
    <source>
        <dbReference type="Proteomes" id="UP000675881"/>
    </source>
</evidence>
<evidence type="ECO:0000256" key="6">
    <source>
        <dbReference type="ARBA" id="ARBA00023242"/>
    </source>
</evidence>
<name>A0A7R8CZ17_LEPSM</name>
<dbReference type="Pfam" id="PF02045">
    <property type="entry name" value="CBFB_NFYA"/>
    <property type="match status" value="1"/>
</dbReference>
<dbReference type="PROSITE" id="PS00686">
    <property type="entry name" value="NFYA_HAP2_1"/>
    <property type="match status" value="1"/>
</dbReference>
<dbReference type="InterPro" id="IPR001289">
    <property type="entry name" value="NFYA"/>
</dbReference>
<dbReference type="InterPro" id="IPR018362">
    <property type="entry name" value="CCAAT-binding_factor_CS"/>
</dbReference>
<reference evidence="8" key="1">
    <citation type="submission" date="2021-02" db="EMBL/GenBank/DDBJ databases">
        <authorList>
            <person name="Bekaert M."/>
        </authorList>
    </citation>
    <scope>NUCLEOTIDE SEQUENCE</scope>
    <source>
        <strain evidence="8">IoA-00</strain>
    </source>
</reference>
<evidence type="ECO:0000256" key="4">
    <source>
        <dbReference type="ARBA" id="ARBA00023159"/>
    </source>
</evidence>
<evidence type="ECO:0000256" key="2">
    <source>
        <dbReference type="ARBA" id="ARBA00023015"/>
    </source>
</evidence>
<keyword evidence="5 7" id="KW-0804">Transcription</keyword>
<dbReference type="AlphaFoldDB" id="A0A7R8CZ17"/>
<dbReference type="PANTHER" id="PTHR12632">
    <property type="entry name" value="TRANSCRIPTION FACTOR NF-Y ALPHA-RELATED"/>
    <property type="match status" value="1"/>
</dbReference>
<evidence type="ECO:0000256" key="5">
    <source>
        <dbReference type="ARBA" id="ARBA00023163"/>
    </source>
</evidence>